<evidence type="ECO:0000256" key="1">
    <source>
        <dbReference type="SAM" id="MobiDB-lite"/>
    </source>
</evidence>
<feature type="compositionally biased region" description="Basic and acidic residues" evidence="1">
    <location>
        <begin position="314"/>
        <end position="324"/>
    </location>
</feature>
<gene>
    <name evidence="2" type="ORF">B0H15DRAFT_844650</name>
</gene>
<feature type="compositionally biased region" description="Polar residues" evidence="1">
    <location>
        <begin position="176"/>
        <end position="190"/>
    </location>
</feature>
<feature type="region of interest" description="Disordered" evidence="1">
    <location>
        <begin position="174"/>
        <end position="355"/>
    </location>
</feature>
<protein>
    <submittedName>
        <fullName evidence="2">Uncharacterized protein</fullName>
    </submittedName>
</protein>
<evidence type="ECO:0000313" key="3">
    <source>
        <dbReference type="Proteomes" id="UP001222325"/>
    </source>
</evidence>
<reference evidence="2" key="1">
    <citation type="submission" date="2023-03" db="EMBL/GenBank/DDBJ databases">
        <title>Massive genome expansion in bonnet fungi (Mycena s.s.) driven by repeated elements and novel gene families across ecological guilds.</title>
        <authorList>
            <consortium name="Lawrence Berkeley National Laboratory"/>
            <person name="Harder C.B."/>
            <person name="Miyauchi S."/>
            <person name="Viragh M."/>
            <person name="Kuo A."/>
            <person name="Thoen E."/>
            <person name="Andreopoulos B."/>
            <person name="Lu D."/>
            <person name="Skrede I."/>
            <person name="Drula E."/>
            <person name="Henrissat B."/>
            <person name="Morin E."/>
            <person name="Kohler A."/>
            <person name="Barry K."/>
            <person name="LaButti K."/>
            <person name="Morin E."/>
            <person name="Salamov A."/>
            <person name="Lipzen A."/>
            <person name="Mereny Z."/>
            <person name="Hegedus B."/>
            <person name="Baldrian P."/>
            <person name="Stursova M."/>
            <person name="Weitz H."/>
            <person name="Taylor A."/>
            <person name="Grigoriev I.V."/>
            <person name="Nagy L.G."/>
            <person name="Martin F."/>
            <person name="Kauserud H."/>
        </authorList>
    </citation>
    <scope>NUCLEOTIDE SEQUENCE</scope>
    <source>
        <strain evidence="2">CBHHK173m</strain>
    </source>
</reference>
<name>A0AAD6XLB8_9AGAR</name>
<organism evidence="2 3">
    <name type="scientific">Mycena belliarum</name>
    <dbReference type="NCBI Taxonomy" id="1033014"/>
    <lineage>
        <taxon>Eukaryota</taxon>
        <taxon>Fungi</taxon>
        <taxon>Dikarya</taxon>
        <taxon>Basidiomycota</taxon>
        <taxon>Agaricomycotina</taxon>
        <taxon>Agaricomycetes</taxon>
        <taxon>Agaricomycetidae</taxon>
        <taxon>Agaricales</taxon>
        <taxon>Marasmiineae</taxon>
        <taxon>Mycenaceae</taxon>
        <taxon>Mycena</taxon>
    </lineage>
</organism>
<keyword evidence="3" id="KW-1185">Reference proteome</keyword>
<proteinExistence type="predicted"/>
<feature type="compositionally biased region" description="Low complexity" evidence="1">
    <location>
        <begin position="213"/>
        <end position="227"/>
    </location>
</feature>
<dbReference type="Proteomes" id="UP001222325">
    <property type="component" value="Unassembled WGS sequence"/>
</dbReference>
<accession>A0AAD6XLB8</accession>
<feature type="compositionally biased region" description="Basic residues" evidence="1">
    <location>
        <begin position="192"/>
        <end position="204"/>
    </location>
</feature>
<comment type="caution">
    <text evidence="2">The sequence shown here is derived from an EMBL/GenBank/DDBJ whole genome shotgun (WGS) entry which is preliminary data.</text>
</comment>
<evidence type="ECO:0000313" key="2">
    <source>
        <dbReference type="EMBL" id="KAJ7086433.1"/>
    </source>
</evidence>
<feature type="region of interest" description="Disordered" evidence="1">
    <location>
        <begin position="122"/>
        <end position="146"/>
    </location>
</feature>
<dbReference type="EMBL" id="JARJCN010000031">
    <property type="protein sequence ID" value="KAJ7086433.1"/>
    <property type="molecule type" value="Genomic_DNA"/>
</dbReference>
<dbReference type="AlphaFoldDB" id="A0AAD6XLB8"/>
<sequence>MLDIYTHKKELPAGPNLLPPPVNSVEEHFDQIKKQLFALCYNTETFIDRSDLKTLLSISPIAWSFIHEVLLQLPRTFADQDIVEARLQILESLYQTERAKPIRATELVNPGALDPTPALCREEEDSDISHPVPVESLHDGNPATEEPLFSLTQNALALTDGVEYIVEFIPDDEQEATGSQHQLVPTTSPKPRSGHSKGKGKKKAASQTSGVSALKAHATAKTAANTPARRKRASKASRAISPPSPTLDCSRERKQAALPPPTAQPEPRECSSTQSPKPRLVASDNDSDDAPANMEDPPSSPSPTPALARPKRGRPADDVADHSPSRKRVHLTPKTTVVPPVASGSGPRRSSRNKK</sequence>